<protein>
    <recommendedName>
        <fullName evidence="8">Major facilitator superfamily (MFS) profile domain-containing protein</fullName>
    </recommendedName>
</protein>
<dbReference type="Pfam" id="PF07690">
    <property type="entry name" value="MFS_1"/>
    <property type="match status" value="1"/>
</dbReference>
<evidence type="ECO:0000313" key="9">
    <source>
        <dbReference type="EMBL" id="KIW59974.1"/>
    </source>
</evidence>
<feature type="transmembrane region" description="Helical" evidence="7">
    <location>
        <begin position="160"/>
        <end position="182"/>
    </location>
</feature>
<dbReference type="Gene3D" id="1.20.1250.20">
    <property type="entry name" value="MFS general substrate transporter like domains"/>
    <property type="match status" value="1"/>
</dbReference>
<dbReference type="GO" id="GO:0016020">
    <property type="term" value="C:membrane"/>
    <property type="evidence" value="ECO:0007669"/>
    <property type="project" value="UniProtKB-SubCell"/>
</dbReference>
<dbReference type="FunFam" id="1.20.1250.20:FF:000064">
    <property type="entry name" value="MFS allantoate transporter"/>
    <property type="match status" value="1"/>
</dbReference>
<evidence type="ECO:0000256" key="4">
    <source>
        <dbReference type="ARBA" id="ARBA00022989"/>
    </source>
</evidence>
<evidence type="ECO:0000259" key="8">
    <source>
        <dbReference type="PROSITE" id="PS50850"/>
    </source>
</evidence>
<evidence type="ECO:0000256" key="5">
    <source>
        <dbReference type="ARBA" id="ARBA00023136"/>
    </source>
</evidence>
<name>A0A0D2FIL0_9EURO</name>
<sequence length="299" mass="33740">MAQGSHEKPSHDAAHEAEVGREVDALPETKWKHPLDADEAMVAVSALGNVEIDDATNKRLLQRIDMRLMPLLCLVYALNFLDKSTLSFASVMGMKEDIRLKGGNYEWLSSMFYFGYLAWEYPTNRLLQRLPLAKYSAFCIVVWGVVLCCFAVVSNFKRALALRFFLGVFEAGVTPGFALFTSQWYTRKEQGFRTGIWFSFNGIGIIVGSLLAYGIAEGTKAHGTTIAPWKILFVSTGLFTIVIGVVFWFVMPDSQLNARWFGDDDKRLAVARVRINEQGIGNKHFKFYQFKEAMLDPMT</sequence>
<dbReference type="SUPFAM" id="SSF103473">
    <property type="entry name" value="MFS general substrate transporter"/>
    <property type="match status" value="1"/>
</dbReference>
<dbReference type="PANTHER" id="PTHR43791">
    <property type="entry name" value="PERMEASE-RELATED"/>
    <property type="match status" value="1"/>
</dbReference>
<dbReference type="OrthoDB" id="6730379at2759"/>
<feature type="domain" description="Major facilitator superfamily (MFS) profile" evidence="8">
    <location>
        <begin position="68"/>
        <end position="299"/>
    </location>
</feature>
<evidence type="ECO:0000256" key="3">
    <source>
        <dbReference type="ARBA" id="ARBA00022692"/>
    </source>
</evidence>
<keyword evidence="3 7" id="KW-0812">Transmembrane</keyword>
<reference evidence="9 10" key="1">
    <citation type="submission" date="2015-01" db="EMBL/GenBank/DDBJ databases">
        <title>The Genome Sequence of Exophiala xenobiotica CBS118157.</title>
        <authorList>
            <consortium name="The Broad Institute Genomics Platform"/>
            <person name="Cuomo C."/>
            <person name="de Hoog S."/>
            <person name="Gorbushina A."/>
            <person name="Stielow B."/>
            <person name="Teixiera M."/>
            <person name="Abouelleil A."/>
            <person name="Chapman S.B."/>
            <person name="Priest M."/>
            <person name="Young S.K."/>
            <person name="Wortman J."/>
            <person name="Nusbaum C."/>
            <person name="Birren B."/>
        </authorList>
    </citation>
    <scope>NUCLEOTIDE SEQUENCE [LARGE SCALE GENOMIC DNA]</scope>
    <source>
        <strain evidence="9 10">CBS 118157</strain>
    </source>
</reference>
<dbReference type="Proteomes" id="UP000054342">
    <property type="component" value="Unassembled WGS sequence"/>
</dbReference>
<accession>A0A0D2FIL0</accession>
<keyword evidence="4 7" id="KW-1133">Transmembrane helix</keyword>
<evidence type="ECO:0000256" key="6">
    <source>
        <dbReference type="ARBA" id="ARBA00037968"/>
    </source>
</evidence>
<comment type="subcellular location">
    <subcellularLocation>
        <location evidence="1">Membrane</location>
        <topology evidence="1">Multi-pass membrane protein</topology>
    </subcellularLocation>
</comment>
<organism evidence="9 10">
    <name type="scientific">Exophiala xenobiotica</name>
    <dbReference type="NCBI Taxonomy" id="348802"/>
    <lineage>
        <taxon>Eukaryota</taxon>
        <taxon>Fungi</taxon>
        <taxon>Dikarya</taxon>
        <taxon>Ascomycota</taxon>
        <taxon>Pezizomycotina</taxon>
        <taxon>Eurotiomycetes</taxon>
        <taxon>Chaetothyriomycetidae</taxon>
        <taxon>Chaetothyriales</taxon>
        <taxon>Herpotrichiellaceae</taxon>
        <taxon>Exophiala</taxon>
    </lineage>
</organism>
<dbReference type="RefSeq" id="XP_013320558.1">
    <property type="nucleotide sequence ID" value="XM_013465104.1"/>
</dbReference>
<keyword evidence="10" id="KW-1185">Reference proteome</keyword>
<feature type="transmembrane region" description="Helical" evidence="7">
    <location>
        <begin position="135"/>
        <end position="154"/>
    </location>
</feature>
<dbReference type="STRING" id="348802.A0A0D2FIL0"/>
<feature type="transmembrane region" description="Helical" evidence="7">
    <location>
        <begin position="227"/>
        <end position="250"/>
    </location>
</feature>
<proteinExistence type="inferred from homology"/>
<dbReference type="PROSITE" id="PS50850">
    <property type="entry name" value="MFS"/>
    <property type="match status" value="1"/>
</dbReference>
<evidence type="ECO:0000256" key="7">
    <source>
        <dbReference type="SAM" id="Phobius"/>
    </source>
</evidence>
<dbReference type="InterPro" id="IPR036259">
    <property type="entry name" value="MFS_trans_sf"/>
</dbReference>
<feature type="transmembrane region" description="Helical" evidence="7">
    <location>
        <begin position="194"/>
        <end position="215"/>
    </location>
</feature>
<keyword evidence="2" id="KW-0813">Transport</keyword>
<dbReference type="GeneID" id="25322139"/>
<dbReference type="HOGENOM" id="CLU_001265_0_2_1"/>
<dbReference type="PANTHER" id="PTHR43791:SF1">
    <property type="entry name" value="ALLANTOATE PERMEASE"/>
    <property type="match status" value="1"/>
</dbReference>
<gene>
    <name evidence="9" type="ORF">PV05_00231</name>
</gene>
<comment type="similarity">
    <text evidence="6">Belongs to the major facilitator superfamily. Allantoate permease family.</text>
</comment>
<dbReference type="GO" id="GO:0022857">
    <property type="term" value="F:transmembrane transporter activity"/>
    <property type="evidence" value="ECO:0007669"/>
    <property type="project" value="InterPro"/>
</dbReference>
<evidence type="ECO:0000313" key="10">
    <source>
        <dbReference type="Proteomes" id="UP000054342"/>
    </source>
</evidence>
<evidence type="ECO:0000256" key="2">
    <source>
        <dbReference type="ARBA" id="ARBA00022448"/>
    </source>
</evidence>
<dbReference type="AlphaFoldDB" id="A0A0D2FIL0"/>
<dbReference type="InterPro" id="IPR011701">
    <property type="entry name" value="MFS"/>
</dbReference>
<evidence type="ECO:0000256" key="1">
    <source>
        <dbReference type="ARBA" id="ARBA00004141"/>
    </source>
</evidence>
<dbReference type="InterPro" id="IPR020846">
    <property type="entry name" value="MFS_dom"/>
</dbReference>
<dbReference type="EMBL" id="KN847317">
    <property type="protein sequence ID" value="KIW59974.1"/>
    <property type="molecule type" value="Genomic_DNA"/>
</dbReference>
<keyword evidence="5 7" id="KW-0472">Membrane</keyword>